<name>A0ABX0L038_9NEIS</name>
<evidence type="ECO:0000313" key="2">
    <source>
        <dbReference type="Proteomes" id="UP001515641"/>
    </source>
</evidence>
<keyword evidence="2" id="KW-1185">Reference proteome</keyword>
<sequence>MALNPIDDIHALQIQAGTLGRKAGHLFEDTITDKINTLRYPFCVNNTDRNHIFCGDPAILLLNYIGKSRGIKTITSAVAISTGALATSEEGKAWLSINGVSISRCKSDLVIKLKSCDHSDVTVGISTKQCNNQTPTNAQLYFTTARGFSNLLQSNGIPVSETAVLSLRQFCGDQGFRPCDMPNMGDRLSDHRRFFWEEIDSAGRLEWEALFASWQDEITRLLFQKAYLDDPFIPEFLLHKTKFSQAWNETEVAIFEIEEIIALSRAYQGFSKRPYSVRKGSYKDPIGITHDAPRFGIVQMQRGGQKQHPEQLQFNLEAGYFYKI</sequence>
<proteinExistence type="predicted"/>
<dbReference type="RefSeq" id="WP_166450719.1">
    <property type="nucleotide sequence ID" value="NZ_JAAOMA010000003.1"/>
</dbReference>
<evidence type="ECO:0000313" key="1">
    <source>
        <dbReference type="EMBL" id="NHR04175.1"/>
    </source>
</evidence>
<dbReference type="Proteomes" id="UP001515641">
    <property type="component" value="Unassembled WGS sequence"/>
</dbReference>
<reference evidence="1 2" key="1">
    <citation type="submission" date="2020-03" db="EMBL/GenBank/DDBJ databases">
        <title>Draft genome sequence of environmentally isolated cultures.</title>
        <authorList>
            <person name="Wilson H.S."/>
            <person name="De Leon M.E."/>
        </authorList>
    </citation>
    <scope>NUCLEOTIDE SEQUENCE [LARGE SCALE GENOMIC DNA]</scope>
    <source>
        <strain evidence="1 2">HSC-31F16</strain>
    </source>
</reference>
<dbReference type="EMBL" id="JAAOMA010000003">
    <property type="protein sequence ID" value="NHR04175.1"/>
    <property type="molecule type" value="Genomic_DNA"/>
</dbReference>
<accession>A0ABX0L038</accession>
<protein>
    <submittedName>
        <fullName evidence="1">Uncharacterized protein</fullName>
    </submittedName>
</protein>
<comment type="caution">
    <text evidence="1">The sequence shown here is derived from an EMBL/GenBank/DDBJ whole genome shotgun (WGS) entry which is preliminary data.</text>
</comment>
<gene>
    <name evidence="1" type="ORF">HA052_03090</name>
</gene>
<organism evidence="1 2">
    <name type="scientific">Chromobacterium fluminis</name>
    <dbReference type="NCBI Taxonomy" id="3044269"/>
    <lineage>
        <taxon>Bacteria</taxon>
        <taxon>Pseudomonadati</taxon>
        <taxon>Pseudomonadota</taxon>
        <taxon>Betaproteobacteria</taxon>
        <taxon>Neisseriales</taxon>
        <taxon>Chromobacteriaceae</taxon>
        <taxon>Chromobacterium</taxon>
    </lineage>
</organism>